<evidence type="ECO:0000256" key="1">
    <source>
        <dbReference type="ARBA" id="ARBA00022729"/>
    </source>
</evidence>
<feature type="signal peptide" evidence="3">
    <location>
        <begin position="1"/>
        <end position="22"/>
    </location>
</feature>
<gene>
    <name evidence="5" type="ORF">SSX86_008762</name>
</gene>
<reference evidence="5 6" key="1">
    <citation type="submission" date="2024-04" db="EMBL/GenBank/DDBJ databases">
        <title>The reference genome of an endangered Asteraceae, Deinandra increscens subsp. villosa, native to the Central Coast of California.</title>
        <authorList>
            <person name="Guilliams M."/>
            <person name="Hasenstab-Lehman K."/>
            <person name="Meyer R."/>
            <person name="Mcevoy S."/>
        </authorList>
    </citation>
    <scope>NUCLEOTIDE SEQUENCE [LARGE SCALE GENOMIC DNA]</scope>
    <source>
        <tissue evidence="5">Leaf</tissue>
    </source>
</reference>
<dbReference type="Pfam" id="PF01657">
    <property type="entry name" value="Stress-antifung"/>
    <property type="match status" value="2"/>
</dbReference>
<dbReference type="InterPro" id="IPR002902">
    <property type="entry name" value="GNK2"/>
</dbReference>
<dbReference type="Proteomes" id="UP001408789">
    <property type="component" value="Unassembled WGS sequence"/>
</dbReference>
<dbReference type="Gene3D" id="3.30.430.20">
    <property type="entry name" value="Gnk2 domain, C-X8-C-X2-C motif"/>
    <property type="match status" value="2"/>
</dbReference>
<keyword evidence="1 3" id="KW-0732">Signal</keyword>
<comment type="caution">
    <text evidence="5">The sequence shown here is derived from an EMBL/GenBank/DDBJ whole genome shotgun (WGS) entry which is preliminary data.</text>
</comment>
<evidence type="ECO:0000313" key="5">
    <source>
        <dbReference type="EMBL" id="KAK9072329.1"/>
    </source>
</evidence>
<feature type="domain" description="Gnk2-homologous" evidence="4">
    <location>
        <begin position="146"/>
        <end position="261"/>
    </location>
</feature>
<organism evidence="5 6">
    <name type="scientific">Deinandra increscens subsp. villosa</name>
    <dbReference type="NCBI Taxonomy" id="3103831"/>
    <lineage>
        <taxon>Eukaryota</taxon>
        <taxon>Viridiplantae</taxon>
        <taxon>Streptophyta</taxon>
        <taxon>Embryophyta</taxon>
        <taxon>Tracheophyta</taxon>
        <taxon>Spermatophyta</taxon>
        <taxon>Magnoliopsida</taxon>
        <taxon>eudicotyledons</taxon>
        <taxon>Gunneridae</taxon>
        <taxon>Pentapetalae</taxon>
        <taxon>asterids</taxon>
        <taxon>campanulids</taxon>
        <taxon>Asterales</taxon>
        <taxon>Asteraceae</taxon>
        <taxon>Asteroideae</taxon>
        <taxon>Heliantheae alliance</taxon>
        <taxon>Madieae</taxon>
        <taxon>Madiinae</taxon>
        <taxon>Deinandra</taxon>
    </lineage>
</organism>
<dbReference type="PROSITE" id="PS51473">
    <property type="entry name" value="GNK2"/>
    <property type="match status" value="2"/>
</dbReference>
<evidence type="ECO:0000256" key="3">
    <source>
        <dbReference type="SAM" id="SignalP"/>
    </source>
</evidence>
<keyword evidence="2" id="KW-0677">Repeat</keyword>
<keyword evidence="6" id="KW-1185">Reference proteome</keyword>
<protein>
    <recommendedName>
        <fullName evidence="4">Gnk2-homologous domain-containing protein</fullName>
    </recommendedName>
</protein>
<sequence>METKSLIQFIFLLQVILNGVIAQKPGPTQQSFKCRDNGNFKTDTAPKEREGAFQNVYRLIGEPGSTATFAAHRSNSSTTNKDDVWGSVLCPPNIKLEACRECLNNTYPYLIKNCPKQKEGVAWTALPKVTCIVTYRDYRFSILTPDWAWGSFSTPPNQTPASAVDLEKGLNTLAGKLKSLIDPPVKTNFFAFGSLDYGPGPKGSWTLYGHMQCNSNFRIENCLTCLTNATNEIHKCCSKQRKLSGIALGIHCYFRYAHMDFTPKALPTVSSSSPQT</sequence>
<evidence type="ECO:0000259" key="4">
    <source>
        <dbReference type="PROSITE" id="PS51473"/>
    </source>
</evidence>
<proteinExistence type="predicted"/>
<dbReference type="CDD" id="cd23509">
    <property type="entry name" value="Gnk2-like"/>
    <property type="match status" value="1"/>
</dbReference>
<evidence type="ECO:0000313" key="6">
    <source>
        <dbReference type="Proteomes" id="UP001408789"/>
    </source>
</evidence>
<dbReference type="EMBL" id="JBCNJP010000010">
    <property type="protein sequence ID" value="KAK9072329.1"/>
    <property type="molecule type" value="Genomic_DNA"/>
</dbReference>
<name>A0AAP0H4A9_9ASTR</name>
<dbReference type="PANTHER" id="PTHR32099">
    <property type="entry name" value="CYSTEINE-RICH REPEAT SECRETORY PROTEIN"/>
    <property type="match status" value="1"/>
</dbReference>
<dbReference type="InterPro" id="IPR038408">
    <property type="entry name" value="GNK2_sf"/>
</dbReference>
<feature type="chain" id="PRO_5042837037" description="Gnk2-homologous domain-containing protein" evidence="3">
    <location>
        <begin position="23"/>
        <end position="276"/>
    </location>
</feature>
<feature type="domain" description="Gnk2-homologous" evidence="4">
    <location>
        <begin position="28"/>
        <end position="140"/>
    </location>
</feature>
<accession>A0AAP0H4A9</accession>
<evidence type="ECO:0000256" key="2">
    <source>
        <dbReference type="ARBA" id="ARBA00022737"/>
    </source>
</evidence>
<dbReference type="PANTHER" id="PTHR32099:SF51">
    <property type="entry name" value="CYSTEINE-RICH RECEPTOR-LIKE PROTEIN KINASE 25 ISOFORM X1"/>
    <property type="match status" value="1"/>
</dbReference>
<dbReference type="AlphaFoldDB" id="A0AAP0H4A9"/>